<gene>
    <name evidence="1" type="ORF">SAMN05444359_11263</name>
</gene>
<evidence type="ECO:0000313" key="1">
    <source>
        <dbReference type="EMBL" id="SEQ58772.1"/>
    </source>
</evidence>
<keyword evidence="2" id="KW-1185">Reference proteome</keyword>
<dbReference type="Proteomes" id="UP000199021">
    <property type="component" value="Unassembled WGS sequence"/>
</dbReference>
<evidence type="ECO:0000313" key="2">
    <source>
        <dbReference type="Proteomes" id="UP000199021"/>
    </source>
</evidence>
<proteinExistence type="predicted"/>
<name>A0A1H9H8X5_9BACT</name>
<dbReference type="AlphaFoldDB" id="A0A1H9H8X5"/>
<dbReference type="RefSeq" id="WP_090168787.1">
    <property type="nucleotide sequence ID" value="NZ_FOFB01000012.1"/>
</dbReference>
<dbReference type="EMBL" id="FOFB01000012">
    <property type="protein sequence ID" value="SEQ58772.1"/>
    <property type="molecule type" value="Genomic_DNA"/>
</dbReference>
<sequence>MSTVDQSSQLEILIFYHYQVLREGLLRIAAHREMLHYPELRVALLALLEDSKLQLAALGRQGKPTYERPFWITLSLPYLRQLPQGEPLVWLGVMLGWERWLQQQGAPLPATTLEAALAKKPLASGHAHQLELGQLQHSWLVTGREVKTVGLGLDE</sequence>
<organism evidence="1 2">
    <name type="scientific">Neolewinella agarilytica</name>
    <dbReference type="NCBI Taxonomy" id="478744"/>
    <lineage>
        <taxon>Bacteria</taxon>
        <taxon>Pseudomonadati</taxon>
        <taxon>Bacteroidota</taxon>
        <taxon>Saprospiria</taxon>
        <taxon>Saprospirales</taxon>
        <taxon>Lewinellaceae</taxon>
        <taxon>Neolewinella</taxon>
    </lineage>
</organism>
<accession>A0A1H9H8X5</accession>
<protein>
    <submittedName>
        <fullName evidence="1">Uncharacterized protein</fullName>
    </submittedName>
</protein>
<reference evidence="2" key="1">
    <citation type="submission" date="2016-10" db="EMBL/GenBank/DDBJ databases">
        <authorList>
            <person name="Varghese N."/>
            <person name="Submissions S."/>
        </authorList>
    </citation>
    <scope>NUCLEOTIDE SEQUENCE [LARGE SCALE GENOMIC DNA]</scope>
    <source>
        <strain evidence="2">DSM 24740</strain>
    </source>
</reference>
<dbReference type="InParanoid" id="A0A1H9H8X5"/>
<dbReference type="STRING" id="478744.SAMN05444359_11263"/>